<dbReference type="Pfam" id="PF12799">
    <property type="entry name" value="LRR_4"/>
    <property type="match status" value="1"/>
</dbReference>
<keyword evidence="18" id="KW-0539">Nucleus</keyword>
<evidence type="ECO:0000256" key="18">
    <source>
        <dbReference type="ARBA" id="ARBA00023242"/>
    </source>
</evidence>
<dbReference type="SMART" id="SM00369">
    <property type="entry name" value="LRR_TYP"/>
    <property type="match status" value="2"/>
</dbReference>
<proteinExistence type="inferred from homology"/>
<keyword evidence="12" id="KW-0378">Hydrolase</keyword>
<dbReference type="InterPro" id="IPR025875">
    <property type="entry name" value="Leu-rich_rpt_4"/>
</dbReference>
<keyword evidence="13" id="KW-0269">Exonuclease</keyword>
<gene>
    <name evidence="26" type="ORF">TT172_LOCUS3743</name>
</gene>
<dbReference type="EC" id="3.1.13.4" evidence="6"/>
<dbReference type="EMBL" id="OUUZ01000008">
    <property type="protein sequence ID" value="SPQ21324.1"/>
    <property type="molecule type" value="Genomic_DNA"/>
</dbReference>
<evidence type="ECO:0000256" key="5">
    <source>
        <dbReference type="ARBA" id="ARBA00010774"/>
    </source>
</evidence>
<comment type="catalytic activity">
    <reaction evidence="1">
        <text>Exonucleolytic cleavage of poly(A) to 5'-AMP.</text>
        <dbReference type="EC" id="3.1.13.4"/>
    </reaction>
</comment>
<dbReference type="SUPFAM" id="SSF56219">
    <property type="entry name" value="DNase I-like"/>
    <property type="match status" value="1"/>
</dbReference>
<keyword evidence="14" id="KW-0460">Magnesium</keyword>
<evidence type="ECO:0000256" key="4">
    <source>
        <dbReference type="ARBA" id="ARBA00004496"/>
    </source>
</evidence>
<feature type="compositionally biased region" description="Gly residues" evidence="24">
    <location>
        <begin position="789"/>
        <end position="798"/>
    </location>
</feature>
<feature type="compositionally biased region" description="Polar residues" evidence="24">
    <location>
        <begin position="150"/>
        <end position="162"/>
    </location>
</feature>
<dbReference type="CDD" id="cd09097">
    <property type="entry name" value="Deadenylase_CCR4"/>
    <property type="match status" value="1"/>
</dbReference>
<dbReference type="AlphaFoldDB" id="A0A3S4EWY3"/>
<dbReference type="Proteomes" id="UP000289323">
    <property type="component" value="Unassembled WGS sequence"/>
</dbReference>
<dbReference type="GO" id="GO:0004535">
    <property type="term" value="F:poly(A)-specific ribonuclease activity"/>
    <property type="evidence" value="ECO:0007669"/>
    <property type="project" value="UniProtKB-EC"/>
</dbReference>
<dbReference type="SUPFAM" id="SSF52058">
    <property type="entry name" value="L domain-like"/>
    <property type="match status" value="1"/>
</dbReference>
<dbReference type="FunFam" id="3.60.10.10:FF:000037">
    <property type="entry name" value="Glucose-repressible alcohol dehydrogenase transcriptional effector"/>
    <property type="match status" value="1"/>
</dbReference>
<evidence type="ECO:0000256" key="9">
    <source>
        <dbReference type="ARBA" id="ARBA00022722"/>
    </source>
</evidence>
<evidence type="ECO:0000313" key="26">
    <source>
        <dbReference type="EMBL" id="SPQ21324.1"/>
    </source>
</evidence>
<keyword evidence="7" id="KW-0963">Cytoplasm</keyword>
<evidence type="ECO:0000256" key="24">
    <source>
        <dbReference type="SAM" id="MobiDB-lite"/>
    </source>
</evidence>
<dbReference type="GO" id="GO:0005634">
    <property type="term" value="C:nucleus"/>
    <property type="evidence" value="ECO:0007669"/>
    <property type="project" value="UniProtKB-SubCell"/>
</dbReference>
<evidence type="ECO:0000259" key="25">
    <source>
        <dbReference type="Pfam" id="PF03372"/>
    </source>
</evidence>
<feature type="domain" description="Endonuclease/exonuclease/phosphatase" evidence="25">
    <location>
        <begin position="642"/>
        <end position="747"/>
    </location>
</feature>
<feature type="region of interest" description="Disordered" evidence="24">
    <location>
        <begin position="142"/>
        <end position="162"/>
    </location>
</feature>
<evidence type="ECO:0000256" key="8">
    <source>
        <dbReference type="ARBA" id="ARBA00022614"/>
    </source>
</evidence>
<comment type="cofactor">
    <cofactor evidence="2">
        <name>Mg(2+)</name>
        <dbReference type="ChEBI" id="CHEBI:18420"/>
    </cofactor>
</comment>
<keyword evidence="10" id="KW-0479">Metal-binding</keyword>
<dbReference type="InterPro" id="IPR003591">
    <property type="entry name" value="Leu-rich_rpt_typical-subtyp"/>
</dbReference>
<evidence type="ECO:0000256" key="11">
    <source>
        <dbReference type="ARBA" id="ARBA00022737"/>
    </source>
</evidence>
<keyword evidence="9" id="KW-0540">Nuclease</keyword>
<dbReference type="InterPro" id="IPR032675">
    <property type="entry name" value="LRR_dom_sf"/>
</dbReference>
<dbReference type="InterPro" id="IPR005135">
    <property type="entry name" value="Endo/exonuclease/phosphatase"/>
</dbReference>
<evidence type="ECO:0000256" key="14">
    <source>
        <dbReference type="ARBA" id="ARBA00022842"/>
    </source>
</evidence>
<evidence type="ECO:0000256" key="22">
    <source>
        <dbReference type="ARBA" id="ARBA00033317"/>
    </source>
</evidence>
<feature type="region of interest" description="Disordered" evidence="24">
    <location>
        <begin position="207"/>
        <end position="230"/>
    </location>
</feature>
<evidence type="ECO:0000256" key="19">
    <source>
        <dbReference type="ARBA" id="ARBA00023475"/>
    </source>
</evidence>
<keyword evidence="8" id="KW-0433">Leucine-rich repeat</keyword>
<dbReference type="PROSITE" id="PS51450">
    <property type="entry name" value="LRR"/>
    <property type="match status" value="2"/>
</dbReference>
<dbReference type="FunFam" id="3.80.10.10:FF:000447">
    <property type="entry name" value="Glucose-repressible alcohol dehydrogenase transcriptional effector"/>
    <property type="match status" value="1"/>
</dbReference>
<evidence type="ECO:0000256" key="17">
    <source>
        <dbReference type="ARBA" id="ARBA00023163"/>
    </source>
</evidence>
<evidence type="ECO:0000256" key="1">
    <source>
        <dbReference type="ARBA" id="ARBA00001663"/>
    </source>
</evidence>
<evidence type="ECO:0000256" key="12">
    <source>
        <dbReference type="ARBA" id="ARBA00022801"/>
    </source>
</evidence>
<organism evidence="26 27">
    <name type="scientific">Thermothielavioides terrestris</name>
    <dbReference type="NCBI Taxonomy" id="2587410"/>
    <lineage>
        <taxon>Eukaryota</taxon>
        <taxon>Fungi</taxon>
        <taxon>Dikarya</taxon>
        <taxon>Ascomycota</taxon>
        <taxon>Pezizomycotina</taxon>
        <taxon>Sordariomycetes</taxon>
        <taxon>Sordariomycetidae</taxon>
        <taxon>Sordariales</taxon>
        <taxon>Chaetomiaceae</taxon>
        <taxon>Thermothielavioides</taxon>
    </lineage>
</organism>
<dbReference type="Gene3D" id="3.80.10.10">
    <property type="entry name" value="Ribonuclease Inhibitor"/>
    <property type="match status" value="1"/>
</dbReference>
<evidence type="ECO:0000256" key="15">
    <source>
        <dbReference type="ARBA" id="ARBA00022884"/>
    </source>
</evidence>
<comment type="function">
    <text evidence="23">Acts as a catalytic component of the CCR4-NOT core complex, which in the nucleus seems to be a general transcription factor, and in the cytoplasm the major mRNA deadenylase involved in mRNA turnover. Ccr4 has 3'-5' RNase activity with a strong preference for polyadenylated substrates and also low exonuclease activity towards single-stranded DNA.</text>
</comment>
<evidence type="ECO:0000256" key="7">
    <source>
        <dbReference type="ARBA" id="ARBA00022490"/>
    </source>
</evidence>
<dbReference type="GO" id="GO:0005737">
    <property type="term" value="C:cytoplasm"/>
    <property type="evidence" value="ECO:0007669"/>
    <property type="project" value="UniProtKB-SubCell"/>
</dbReference>
<feature type="region of interest" description="Disordered" evidence="24">
    <location>
        <begin position="96"/>
        <end position="128"/>
    </location>
</feature>
<evidence type="ECO:0000256" key="23">
    <source>
        <dbReference type="ARBA" id="ARBA00045495"/>
    </source>
</evidence>
<evidence type="ECO:0000256" key="16">
    <source>
        <dbReference type="ARBA" id="ARBA00023015"/>
    </source>
</evidence>
<evidence type="ECO:0000256" key="21">
    <source>
        <dbReference type="ARBA" id="ARBA00031469"/>
    </source>
</evidence>
<dbReference type="InterPro" id="IPR001611">
    <property type="entry name" value="Leu-rich_rpt"/>
</dbReference>
<evidence type="ECO:0000256" key="20">
    <source>
        <dbReference type="ARBA" id="ARBA00030493"/>
    </source>
</evidence>
<dbReference type="InterPro" id="IPR036691">
    <property type="entry name" value="Endo/exonu/phosph_ase_sf"/>
</dbReference>
<name>A0A3S4EWY3_9PEZI</name>
<accession>A0A3S4EWY3</accession>
<feature type="region of interest" description="Disordered" evidence="24">
    <location>
        <begin position="778"/>
        <end position="798"/>
    </location>
</feature>
<comment type="similarity">
    <text evidence="5">Belongs to the CCR4/nocturin family.</text>
</comment>
<dbReference type="PANTHER" id="PTHR12121">
    <property type="entry name" value="CARBON CATABOLITE REPRESSOR PROTEIN 4"/>
    <property type="match status" value="1"/>
</dbReference>
<dbReference type="GO" id="GO:0046872">
    <property type="term" value="F:metal ion binding"/>
    <property type="evidence" value="ECO:0007669"/>
    <property type="project" value="UniProtKB-KW"/>
</dbReference>
<keyword evidence="16" id="KW-0805">Transcription regulation</keyword>
<evidence type="ECO:0000256" key="10">
    <source>
        <dbReference type="ARBA" id="ARBA00022723"/>
    </source>
</evidence>
<evidence type="ECO:0000256" key="2">
    <source>
        <dbReference type="ARBA" id="ARBA00001946"/>
    </source>
</evidence>
<dbReference type="Gene3D" id="3.60.10.10">
    <property type="entry name" value="Endonuclease/exonuclease/phosphatase"/>
    <property type="match status" value="1"/>
</dbReference>
<evidence type="ECO:0000256" key="3">
    <source>
        <dbReference type="ARBA" id="ARBA00004123"/>
    </source>
</evidence>
<protein>
    <recommendedName>
        <fullName evidence="19">CCR4-Not complex 3'-5'-exoribonuclease subunit Ccr4</fullName>
        <ecNumber evidence="6">3.1.13.4</ecNumber>
    </recommendedName>
    <alternativeName>
        <fullName evidence="20">Carbon catabolite repressor protein 4</fullName>
    </alternativeName>
    <alternativeName>
        <fullName evidence="21">Cytoplasmic deadenylase</fullName>
    </alternativeName>
    <alternativeName>
        <fullName evidence="22">Glucose-repressible alcohol dehydrogenase transcriptional effector</fullName>
    </alternativeName>
</protein>
<evidence type="ECO:0000256" key="6">
    <source>
        <dbReference type="ARBA" id="ARBA00012161"/>
    </source>
</evidence>
<feature type="domain" description="Endonuclease/exonuclease/phosphatase" evidence="25">
    <location>
        <begin position="421"/>
        <end position="523"/>
    </location>
</feature>
<keyword evidence="11" id="KW-0677">Repeat</keyword>
<reference evidence="26 27" key="1">
    <citation type="submission" date="2018-04" db="EMBL/GenBank/DDBJ databases">
        <authorList>
            <person name="Huttner S."/>
            <person name="Dainat J."/>
        </authorList>
    </citation>
    <scope>NUCLEOTIDE SEQUENCE [LARGE SCALE GENOMIC DNA]</scope>
</reference>
<comment type="subcellular location">
    <subcellularLocation>
        <location evidence="4">Cytoplasm</location>
    </subcellularLocation>
    <subcellularLocation>
        <location evidence="3">Nucleus</location>
    </subcellularLocation>
</comment>
<dbReference type="GO" id="GO:0003723">
    <property type="term" value="F:RNA binding"/>
    <property type="evidence" value="ECO:0007669"/>
    <property type="project" value="UniProtKB-KW"/>
</dbReference>
<dbReference type="PANTHER" id="PTHR12121:SF100">
    <property type="entry name" value="POLY(A)-SPECIFIC RIBONUCLEASE"/>
    <property type="match status" value="1"/>
</dbReference>
<dbReference type="InterPro" id="IPR050410">
    <property type="entry name" value="CCR4/nocturin_mRNA_transcr"/>
</dbReference>
<sequence length="798" mass="89128">MADGHRHLLHSFSNPLSPNGISSEQIANGLFLNSILTHLAAVQPPSSPSNPPAHGSASQNTTRGMYAQNHQQGHTSRINGAPGRQQTMPMLYNFQQQPAHPHQAHAQHHQSIQPDHGGHGTGTALMGHSAFSSGVLSNASPYSAGAMQNGHGSTSRTGQPQQITEHWAEQLRLHKEAERAHATMTEQSQPHFYARLKAAENRGISGGALAGADAGPAVDGEDDRRRPWSLDKTNKRQDWYNLDMSGQGLRVLGPPLFAYDFLQELYIASNRLTYLPAEIGRLRHLRHLDASHNLLTELPPEIGMCTNLKSLYLFNNQIRDLPSEVGSLYLLEMLGIEGNPLDPSLKQEIMGGDTKSLVNRLLLKAPGEPSHSPTQPLFYEVKKKSQMLTMRVTAVPIPPAERKAIVVQEDVSPNLERIKILSWNILCDKFATSALYGYTPPAALSWDYRKQRIMQELRDKDADMLCLQEIATDVFRDFFSPELAQDGYKGVHWPRPKAKTMSEKDAQSVDGCAIFYKASKWILLDKQLLDYANIAINRPDMKNHHDIFNRVMPKDNIGLICFFESRQTGARVIVANTHLAWEPTLADVKLVQTAILMENITKLAEKYARWPPLKDKKMIQLPAEEGEERADLPEPGPSQEYRNNTDIPLLICGDYNSTHDSSVYELLSMGRVAPNHSDFGDHQYGSFTRDGVEHPFSMRSAYVHLKDTPDELTFTNYVPGFAEVIDYIWYSTNTLEVVSLLGPPDRDHLKRVPGFPNYHFPADHIQIMAELVFKPRKDKKAAVPEPDFGGSGSGDRRG</sequence>
<keyword evidence="17" id="KW-0804">Transcription</keyword>
<dbReference type="Pfam" id="PF03372">
    <property type="entry name" value="Exo_endo_phos"/>
    <property type="match status" value="2"/>
</dbReference>
<keyword evidence="15" id="KW-0694">RNA-binding</keyword>
<evidence type="ECO:0000256" key="13">
    <source>
        <dbReference type="ARBA" id="ARBA00022839"/>
    </source>
</evidence>
<evidence type="ECO:0000313" key="27">
    <source>
        <dbReference type="Proteomes" id="UP000289323"/>
    </source>
</evidence>